<keyword evidence="3" id="KW-1185">Reference proteome</keyword>
<name>A0ABU9IE77_9SPHN</name>
<dbReference type="RefSeq" id="WP_341673029.1">
    <property type="nucleotide sequence ID" value="NZ_JBBYHV010000001.1"/>
</dbReference>
<proteinExistence type="predicted"/>
<dbReference type="EMBL" id="JBBYHV010000001">
    <property type="protein sequence ID" value="MEL1250510.1"/>
    <property type="molecule type" value="Genomic_DNA"/>
</dbReference>
<keyword evidence="1" id="KW-0472">Membrane</keyword>
<dbReference type="Proteomes" id="UP001497045">
    <property type="component" value="Unassembled WGS sequence"/>
</dbReference>
<evidence type="ECO:0000313" key="2">
    <source>
        <dbReference type="EMBL" id="MEL1250510.1"/>
    </source>
</evidence>
<protein>
    <recommendedName>
        <fullName evidence="4">DUF2550 domain-containing protein</fullName>
    </recommendedName>
</protein>
<evidence type="ECO:0000256" key="1">
    <source>
        <dbReference type="SAM" id="Phobius"/>
    </source>
</evidence>
<reference evidence="2 3" key="1">
    <citation type="submission" date="2024-04" db="EMBL/GenBank/DDBJ databases">
        <title>Aurantiacibacter sp. DGU6 16S ribosomal RNA gene Genome sequencing and assembly.</title>
        <authorList>
            <person name="Park S."/>
        </authorList>
    </citation>
    <scope>NUCLEOTIDE SEQUENCE [LARGE SCALE GENOMIC DNA]</scope>
    <source>
        <strain evidence="2 3">DGU6</strain>
    </source>
</reference>
<evidence type="ECO:0008006" key="4">
    <source>
        <dbReference type="Google" id="ProtNLM"/>
    </source>
</evidence>
<keyword evidence="1" id="KW-0812">Transmembrane</keyword>
<keyword evidence="1" id="KW-1133">Transmembrane helix</keyword>
<comment type="caution">
    <text evidence="2">The sequence shown here is derived from an EMBL/GenBank/DDBJ whole genome shotgun (WGS) entry which is preliminary data.</text>
</comment>
<gene>
    <name evidence="2" type="ORF">AAEO60_07495</name>
</gene>
<feature type="transmembrane region" description="Helical" evidence="1">
    <location>
        <begin position="6"/>
        <end position="32"/>
    </location>
</feature>
<evidence type="ECO:0000313" key="3">
    <source>
        <dbReference type="Proteomes" id="UP001497045"/>
    </source>
</evidence>
<organism evidence="2 3">
    <name type="scientific">Aurantiacibacter gilvus</name>
    <dbReference type="NCBI Taxonomy" id="3139141"/>
    <lineage>
        <taxon>Bacteria</taxon>
        <taxon>Pseudomonadati</taxon>
        <taxon>Pseudomonadota</taxon>
        <taxon>Alphaproteobacteria</taxon>
        <taxon>Sphingomonadales</taxon>
        <taxon>Erythrobacteraceae</taxon>
        <taxon>Aurantiacibacter</taxon>
    </lineage>
</organism>
<accession>A0ABU9IE77</accession>
<sequence length="154" mass="17088">MSQTMITLLVVGLFLLIFPLMWLGITSLLMAISGWSKVAKRYPDREDTVLGSFGWQSGAIGPHPLASVNFRNVLTFEACSTGMRLKIMTLMAPFAKPILVPWDELSVKTRSLLIVDYYDLLFGEEGEGGHIMVTKKLGRRLAEASAGRMVLPRD</sequence>